<dbReference type="GO" id="GO:0016798">
    <property type="term" value="F:hydrolase activity, acting on glycosyl bonds"/>
    <property type="evidence" value="ECO:0007669"/>
    <property type="project" value="UniProtKB-KW"/>
</dbReference>
<dbReference type="NCBIfam" id="TIGR02282">
    <property type="entry name" value="MltB"/>
    <property type="match status" value="1"/>
</dbReference>
<name>A0A378UEJ5_BERDE</name>
<dbReference type="RefSeq" id="WP_066080534.1">
    <property type="nucleotide sequence ID" value="NZ_CP181246.1"/>
</dbReference>
<feature type="chain" id="PRO_5016888225" evidence="2">
    <location>
        <begin position="20"/>
        <end position="360"/>
    </location>
</feature>
<dbReference type="InterPro" id="IPR011757">
    <property type="entry name" value="Lytic_transglycosylase_MltB"/>
</dbReference>
<dbReference type="InterPro" id="IPR043426">
    <property type="entry name" value="MltB-like"/>
</dbReference>
<accession>A0A378UEJ5</accession>
<dbReference type="EC" id="4.2.2.-" evidence="4"/>
<dbReference type="GO" id="GO:0008933">
    <property type="term" value="F:peptidoglycan lytic transglycosylase activity"/>
    <property type="evidence" value="ECO:0007669"/>
    <property type="project" value="TreeGrafter"/>
</dbReference>
<dbReference type="InterPro" id="IPR023346">
    <property type="entry name" value="Lysozyme-like_dom_sf"/>
</dbReference>
<evidence type="ECO:0000256" key="2">
    <source>
        <dbReference type="SAM" id="SignalP"/>
    </source>
</evidence>
<dbReference type="AlphaFoldDB" id="A0A378UEJ5"/>
<dbReference type="PANTHER" id="PTHR30163">
    <property type="entry name" value="MEMBRANE-BOUND LYTIC MUREIN TRANSGLYCOSYLASE B"/>
    <property type="match status" value="1"/>
</dbReference>
<dbReference type="Gene3D" id="1.10.530.10">
    <property type="match status" value="1"/>
</dbReference>
<dbReference type="InterPro" id="IPR031304">
    <property type="entry name" value="SLT_2"/>
</dbReference>
<protein>
    <submittedName>
        <fullName evidence="4">Membrane-bound lytic murein transglycosylase B</fullName>
        <ecNumber evidence="4">3.2.1.-</ecNumber>
        <ecNumber evidence="4">4.2.2.-</ecNumber>
    </submittedName>
</protein>
<dbReference type="FunFam" id="1.10.8.350:FF:000001">
    <property type="entry name" value="Lytic murein transglycosylase B"/>
    <property type="match status" value="1"/>
</dbReference>
<evidence type="ECO:0000256" key="1">
    <source>
        <dbReference type="PIRSR" id="PIRSR611757-1"/>
    </source>
</evidence>
<dbReference type="Gene3D" id="1.10.8.350">
    <property type="entry name" value="Bacterial muramidase"/>
    <property type="match status" value="1"/>
</dbReference>
<keyword evidence="4" id="KW-0456">Lyase</keyword>
<feature type="domain" description="Transglycosylase SLT" evidence="3">
    <location>
        <begin position="62"/>
        <end position="352"/>
    </location>
</feature>
<dbReference type="PANTHER" id="PTHR30163:SF9">
    <property type="entry name" value="MEMBRANE-BOUND LYTIC MUREIN TRANSGLYCOSYLASE B"/>
    <property type="match status" value="1"/>
</dbReference>
<evidence type="ECO:0000313" key="4">
    <source>
        <dbReference type="EMBL" id="STZ75747.1"/>
    </source>
</evidence>
<keyword evidence="4" id="KW-0326">Glycosidase</keyword>
<gene>
    <name evidence="4" type="primary">mltB</name>
    <name evidence="4" type="ORF">NCTC10295_00500</name>
</gene>
<dbReference type="SUPFAM" id="SSF53955">
    <property type="entry name" value="Lysozyme-like"/>
    <property type="match status" value="1"/>
</dbReference>
<organism evidence="4 5">
    <name type="scientific">Bergeriella denitrificans</name>
    <name type="common">Neisseria denitrificans</name>
    <dbReference type="NCBI Taxonomy" id="494"/>
    <lineage>
        <taxon>Bacteria</taxon>
        <taxon>Pseudomonadati</taxon>
        <taxon>Pseudomonadota</taxon>
        <taxon>Betaproteobacteria</taxon>
        <taxon>Neisseriales</taxon>
        <taxon>Neisseriaceae</taxon>
        <taxon>Bergeriella</taxon>
    </lineage>
</organism>
<sequence length="360" mass="39743">MKKTVIFLAAAAALLSACGTDKPAAVQQPSAAAPAKQASGQRPKFDAAAESVASSGFNGNTNVQRWIDYEVAQKQFSRSELQQFFDGTVYKANIINIMYRPGTSRPWYEFRTGNSGAAKFAGGRKFYAENRAVIDDVARRYGVPAELIVAIIGIETNYGRNTGTFRVADALSTLAFDYPRRAEFFQNELAELLMIAKEENRDVFSFKGSYAGAMGMPQFMPSSFRKWAVDYDGDGRRDIWNNVGDVAASVANYMKQHGWQTGGKMVVPVSLNINAHLQAIIDEKTALTRTVADFKALGVVPQEPVADHEKAVLYRLETSPGVYEYYLGLNNFYSVWLYNNSRMYATAVRDIANAVGSTKL</sequence>
<evidence type="ECO:0000313" key="5">
    <source>
        <dbReference type="Proteomes" id="UP000254651"/>
    </source>
</evidence>
<dbReference type="PROSITE" id="PS51257">
    <property type="entry name" value="PROKAR_LIPOPROTEIN"/>
    <property type="match status" value="1"/>
</dbReference>
<feature type="signal peptide" evidence="2">
    <location>
        <begin position="1"/>
        <end position="19"/>
    </location>
</feature>
<keyword evidence="4" id="KW-0378">Hydrolase</keyword>
<dbReference type="EMBL" id="UGQS01000001">
    <property type="protein sequence ID" value="STZ75747.1"/>
    <property type="molecule type" value="Genomic_DNA"/>
</dbReference>
<dbReference type="CDD" id="cd13399">
    <property type="entry name" value="Slt35-like"/>
    <property type="match status" value="1"/>
</dbReference>
<dbReference type="EC" id="3.2.1.-" evidence="4"/>
<evidence type="ECO:0000259" key="3">
    <source>
        <dbReference type="Pfam" id="PF13406"/>
    </source>
</evidence>
<feature type="active site" evidence="1">
    <location>
        <position position="155"/>
    </location>
</feature>
<keyword evidence="2" id="KW-0732">Signal</keyword>
<dbReference type="GO" id="GO:0009253">
    <property type="term" value="P:peptidoglycan catabolic process"/>
    <property type="evidence" value="ECO:0007669"/>
    <property type="project" value="TreeGrafter"/>
</dbReference>
<dbReference type="Proteomes" id="UP000254651">
    <property type="component" value="Unassembled WGS sequence"/>
</dbReference>
<keyword evidence="5" id="KW-1185">Reference proteome</keyword>
<reference evidence="4 5" key="1">
    <citation type="submission" date="2018-06" db="EMBL/GenBank/DDBJ databases">
        <authorList>
            <consortium name="Pathogen Informatics"/>
            <person name="Doyle S."/>
        </authorList>
    </citation>
    <scope>NUCLEOTIDE SEQUENCE [LARGE SCALE GENOMIC DNA]</scope>
    <source>
        <strain evidence="4 5">NCTC10295</strain>
    </source>
</reference>
<proteinExistence type="predicted"/>
<dbReference type="Pfam" id="PF13406">
    <property type="entry name" value="SLT_2"/>
    <property type="match status" value="1"/>
</dbReference>